<dbReference type="AlphaFoldDB" id="F0BBR9"/>
<dbReference type="Gene3D" id="2.60.120.590">
    <property type="entry name" value="Alpha-ketoglutarate-dependent dioxygenase AlkB-like"/>
    <property type="match status" value="1"/>
</dbReference>
<keyword evidence="2" id="KW-0223">Dioxygenase</keyword>
<dbReference type="EC" id="1.14.11.-" evidence="2"/>
<dbReference type="SUPFAM" id="SSF51197">
    <property type="entry name" value="Clavaminate synthase-like"/>
    <property type="match status" value="1"/>
</dbReference>
<dbReference type="EMBL" id="AEQV01000041">
    <property type="protein sequence ID" value="EGD10132.1"/>
    <property type="molecule type" value="Genomic_DNA"/>
</dbReference>
<organism evidence="2 3">
    <name type="scientific">Xanthomonas vesicatoria ATCC 35937</name>
    <dbReference type="NCBI Taxonomy" id="925775"/>
    <lineage>
        <taxon>Bacteria</taxon>
        <taxon>Pseudomonadati</taxon>
        <taxon>Pseudomonadota</taxon>
        <taxon>Gammaproteobacteria</taxon>
        <taxon>Lysobacterales</taxon>
        <taxon>Lysobacteraceae</taxon>
        <taxon>Xanthomonas</taxon>
    </lineage>
</organism>
<dbReference type="InterPro" id="IPR037151">
    <property type="entry name" value="AlkB-like_sf"/>
</dbReference>
<dbReference type="eggNOG" id="COG3145">
    <property type="taxonomic scope" value="Bacteria"/>
</dbReference>
<gene>
    <name evidence="2" type="ORF">XVE_1542</name>
</gene>
<evidence type="ECO:0000313" key="2">
    <source>
        <dbReference type="EMBL" id="EGD10132.1"/>
    </source>
</evidence>
<feature type="domain" description="Fe2OG dioxygenase" evidence="1">
    <location>
        <begin position="96"/>
        <end position="194"/>
    </location>
</feature>
<protein>
    <submittedName>
        <fullName evidence="2">DNA-N1-methyladenine dioxygenase</fullName>
        <ecNumber evidence="2">1.14.11.-</ecNumber>
    </submittedName>
</protein>
<dbReference type="GO" id="GO:0051213">
    <property type="term" value="F:dioxygenase activity"/>
    <property type="evidence" value="ECO:0007669"/>
    <property type="project" value="UniProtKB-KW"/>
</dbReference>
<dbReference type="GO" id="GO:0006307">
    <property type="term" value="P:DNA alkylation repair"/>
    <property type="evidence" value="ECO:0007669"/>
    <property type="project" value="InterPro"/>
</dbReference>
<dbReference type="InterPro" id="IPR005123">
    <property type="entry name" value="Oxoglu/Fe-dep_dioxygenase_dom"/>
</dbReference>
<comment type="caution">
    <text evidence="2">The sequence shown here is derived from an EMBL/GenBank/DDBJ whole genome shotgun (WGS) entry which is preliminary data.</text>
</comment>
<proteinExistence type="predicted"/>
<dbReference type="PANTHER" id="PTHR31212">
    <property type="entry name" value="ALPHA-KETOGLUTARATE-DEPENDENT DIOXYGENASE ALKB HOMOLOG 3"/>
    <property type="match status" value="1"/>
</dbReference>
<name>F0BBR9_9XANT</name>
<evidence type="ECO:0000313" key="3">
    <source>
        <dbReference type="Proteomes" id="UP000003299"/>
    </source>
</evidence>
<accession>F0BBR9</accession>
<dbReference type="PROSITE" id="PS51471">
    <property type="entry name" value="FE2OG_OXY"/>
    <property type="match status" value="1"/>
</dbReference>
<dbReference type="InterPro" id="IPR032854">
    <property type="entry name" value="ALKBH3"/>
</dbReference>
<reference evidence="2 3" key="1">
    <citation type="journal article" date="2011" name="BMC Genomics">
        <title>Comparative genomics reveals diversity among xanthomonads infecting tomato and pepper.</title>
        <authorList>
            <person name="Potnis N."/>
            <person name="Krasileva K."/>
            <person name="Chow V."/>
            <person name="Almeida N.F."/>
            <person name="Patil P.B."/>
            <person name="Ryan R.P."/>
            <person name="Sharlach M."/>
            <person name="Behlau F."/>
            <person name="Dow J.M."/>
            <person name="Momol M.T."/>
            <person name="White F.F."/>
            <person name="Preston J.F."/>
            <person name="Vinatzer B.A."/>
            <person name="Koebnik R."/>
            <person name="Setubal J.C."/>
            <person name="Norman D.J."/>
            <person name="Staskawicz B.J."/>
            <person name="Jones J.B."/>
        </authorList>
    </citation>
    <scope>NUCLEOTIDE SEQUENCE [LARGE SCALE GENOMIC DNA]</scope>
    <source>
        <strain evidence="2 3">ATCC 35937</strain>
    </source>
</reference>
<dbReference type="InterPro" id="IPR027450">
    <property type="entry name" value="AlkB-like"/>
</dbReference>
<dbReference type="Pfam" id="PF13532">
    <property type="entry name" value="2OG-FeII_Oxy_2"/>
    <property type="match status" value="1"/>
</dbReference>
<evidence type="ECO:0000259" key="1">
    <source>
        <dbReference type="PROSITE" id="PS51471"/>
    </source>
</evidence>
<keyword evidence="2" id="KW-0560">Oxidoreductase</keyword>
<sequence length="212" mass="23225">MVQMDLFDTPAAPLQVLDDAEGGVRYWPQLLTPAMALECFAALRDGADWRSQRREMYDRVVDVPRLLASYRLDAALPPGLPLQCLLETVQAVLPAPYNAVGLNLYRDGRDSVAMHHDALHTLVAPHPIALLSLGAARRMNLRANDGRGRAVGLELAPGSLLAMSHASQLTHTHGIPKTSRAVGERMSVVFRVRPAERMAAGQHGPHWQPTPR</sequence>
<dbReference type="PANTHER" id="PTHR31212:SF4">
    <property type="entry name" value="ALPHA-KETOGLUTARATE-DEPENDENT DIOXYGENASE ALKB HOMOLOG 3"/>
    <property type="match status" value="1"/>
</dbReference>
<dbReference type="Proteomes" id="UP000003299">
    <property type="component" value="Unassembled WGS sequence"/>
</dbReference>